<dbReference type="AlphaFoldDB" id="E8LRI9"/>
<dbReference type="InterPro" id="IPR004045">
    <property type="entry name" value="Glutathione_S-Trfase_N"/>
</dbReference>
<dbReference type="GO" id="GO:0004364">
    <property type="term" value="F:glutathione transferase activity"/>
    <property type="evidence" value="ECO:0007669"/>
    <property type="project" value="TreeGrafter"/>
</dbReference>
<evidence type="ECO:0000313" key="3">
    <source>
        <dbReference type="Proteomes" id="UP000004371"/>
    </source>
</evidence>
<dbReference type="OrthoDB" id="9799538at2"/>
<dbReference type="GO" id="GO:0006559">
    <property type="term" value="P:L-phenylalanine catabolic process"/>
    <property type="evidence" value="ECO:0007669"/>
    <property type="project" value="TreeGrafter"/>
</dbReference>
<dbReference type="SUPFAM" id="SSF47616">
    <property type="entry name" value="GST C-terminal domain-like"/>
    <property type="match status" value="1"/>
</dbReference>
<dbReference type="eggNOG" id="COG0625">
    <property type="taxonomic scope" value="Bacteria"/>
</dbReference>
<comment type="caution">
    <text evidence="2">The sequence shown here is derived from an EMBL/GenBank/DDBJ whole genome shotgun (WGS) entry which is preliminary data.</text>
</comment>
<name>E8LRI9_9VIBR</name>
<dbReference type="Pfam" id="PF13409">
    <property type="entry name" value="GST_N_2"/>
    <property type="match status" value="1"/>
</dbReference>
<reference evidence="2 3" key="1">
    <citation type="journal article" date="2012" name="Int. J. Syst. Evol. Microbiol.">
        <title>Vibrio caribbeanicus sp. nov., isolated from the marine sponge Scleritoderma cyanea.</title>
        <authorList>
            <person name="Hoffmann M."/>
            <person name="Monday S.R."/>
            <person name="Allard M.W."/>
            <person name="Strain E.A."/>
            <person name="Whittaker P."/>
            <person name="Naum M."/>
            <person name="McCarthy P.J."/>
            <person name="Lopez J.V."/>
            <person name="Fischer M."/>
            <person name="Brown E.W."/>
        </authorList>
    </citation>
    <scope>NUCLEOTIDE SEQUENCE [LARGE SCALE GENOMIC DNA]</scope>
    <source>
        <strain evidence="2 3">LMG 20546</strain>
    </source>
</reference>
<dbReference type="InterPro" id="IPR036249">
    <property type="entry name" value="Thioredoxin-like_sf"/>
</dbReference>
<dbReference type="Proteomes" id="UP000004371">
    <property type="component" value="Unassembled WGS sequence"/>
</dbReference>
<keyword evidence="2" id="KW-0808">Transferase</keyword>
<dbReference type="Gene3D" id="3.40.30.10">
    <property type="entry name" value="Glutaredoxin"/>
    <property type="match status" value="1"/>
</dbReference>
<accession>E8LRI9</accession>
<gene>
    <name evidence="2" type="ORF">VIBR0546_03305</name>
</gene>
<evidence type="ECO:0000259" key="1">
    <source>
        <dbReference type="PROSITE" id="PS50404"/>
    </source>
</evidence>
<dbReference type="PANTHER" id="PTHR42673">
    <property type="entry name" value="MALEYLACETOACETATE ISOMERASE"/>
    <property type="match status" value="1"/>
</dbReference>
<proteinExistence type="predicted"/>
<dbReference type="InterPro" id="IPR036282">
    <property type="entry name" value="Glutathione-S-Trfase_C_sf"/>
</dbReference>
<dbReference type="STRING" id="945543.VIBR0546_03305"/>
<protein>
    <submittedName>
        <fullName evidence="2">Glutathione S-transferase</fullName>
    </submittedName>
</protein>
<dbReference type="EMBL" id="AEVS01000035">
    <property type="protein sequence ID" value="EGA66592.1"/>
    <property type="molecule type" value="Genomic_DNA"/>
</dbReference>
<dbReference type="PANTHER" id="PTHR42673:SF4">
    <property type="entry name" value="MALEYLACETOACETATE ISOMERASE"/>
    <property type="match status" value="1"/>
</dbReference>
<dbReference type="SUPFAM" id="SSF52833">
    <property type="entry name" value="Thioredoxin-like"/>
    <property type="match status" value="1"/>
</dbReference>
<feature type="domain" description="GST N-terminal" evidence="1">
    <location>
        <begin position="1"/>
        <end position="79"/>
    </location>
</feature>
<dbReference type="PROSITE" id="PS50404">
    <property type="entry name" value="GST_NTER"/>
    <property type="match status" value="1"/>
</dbReference>
<evidence type="ECO:0000313" key="2">
    <source>
        <dbReference type="EMBL" id="EGA66592.1"/>
    </source>
</evidence>
<organism evidence="2 3">
    <name type="scientific">Vibrio brasiliensis LMG 20546</name>
    <dbReference type="NCBI Taxonomy" id="945543"/>
    <lineage>
        <taxon>Bacteria</taxon>
        <taxon>Pseudomonadati</taxon>
        <taxon>Pseudomonadota</taxon>
        <taxon>Gammaproteobacteria</taxon>
        <taxon>Vibrionales</taxon>
        <taxon>Vibrionaceae</taxon>
        <taxon>Vibrio</taxon>
        <taxon>Vibrio oreintalis group</taxon>
    </lineage>
</organism>
<dbReference type="Gene3D" id="1.20.1050.10">
    <property type="match status" value="1"/>
</dbReference>
<sequence>MQLIVGTDSTWSLRAWLCAKIADIDVSVKVVDLTKPDYRQQLALLSPTGLVPALKAENLLVHDSLAITEYFNELADGALLPASREQRAYARSLCSELHAGFFNLRSLCGFTLEPVAPVDRNTPQLRPEIERVEAIFDAAELPFMFDKPTAVDAFYAVLAYRLNSYGIRLTGKAGEYQLSLLNWDLMTDGIEQMRTWKG</sequence>
<dbReference type="GO" id="GO:0006749">
    <property type="term" value="P:glutathione metabolic process"/>
    <property type="evidence" value="ECO:0007669"/>
    <property type="project" value="TreeGrafter"/>
</dbReference>
<dbReference type="GO" id="GO:0016034">
    <property type="term" value="F:maleylacetoacetate isomerase activity"/>
    <property type="evidence" value="ECO:0007669"/>
    <property type="project" value="TreeGrafter"/>
</dbReference>
<dbReference type="RefSeq" id="WP_006878418.1">
    <property type="nucleotide sequence ID" value="NZ_AEVS01000035.1"/>
</dbReference>
<keyword evidence="3" id="KW-1185">Reference proteome</keyword>